<evidence type="ECO:0000313" key="2">
    <source>
        <dbReference type="Proteomes" id="UP000265703"/>
    </source>
</evidence>
<evidence type="ECO:0000313" key="1">
    <source>
        <dbReference type="EMBL" id="RIA80895.1"/>
    </source>
</evidence>
<proteinExistence type="predicted"/>
<dbReference type="CDD" id="cd09917">
    <property type="entry name" value="F-box_SF"/>
    <property type="match status" value="1"/>
</dbReference>
<dbReference type="AlphaFoldDB" id="A0A397S9A4"/>
<dbReference type="EMBL" id="QKYT01000878">
    <property type="protein sequence ID" value="RIA80895.1"/>
    <property type="molecule type" value="Genomic_DNA"/>
</dbReference>
<name>A0A397S9A4_9GLOM</name>
<organism evidence="1 2">
    <name type="scientific">Glomus cerebriforme</name>
    <dbReference type="NCBI Taxonomy" id="658196"/>
    <lineage>
        <taxon>Eukaryota</taxon>
        <taxon>Fungi</taxon>
        <taxon>Fungi incertae sedis</taxon>
        <taxon>Mucoromycota</taxon>
        <taxon>Glomeromycotina</taxon>
        <taxon>Glomeromycetes</taxon>
        <taxon>Glomerales</taxon>
        <taxon>Glomeraceae</taxon>
        <taxon>Glomus</taxon>
    </lineage>
</organism>
<accession>A0A397S9A4</accession>
<comment type="caution">
    <text evidence="1">The sequence shown here is derived from an EMBL/GenBank/DDBJ whole genome shotgun (WGS) entry which is preliminary data.</text>
</comment>
<protein>
    <recommendedName>
        <fullName evidence="3">F-box domain-containing protein</fullName>
    </recommendedName>
</protein>
<dbReference type="InterPro" id="IPR036047">
    <property type="entry name" value="F-box-like_dom_sf"/>
</dbReference>
<evidence type="ECO:0008006" key="3">
    <source>
        <dbReference type="Google" id="ProtNLM"/>
    </source>
</evidence>
<sequence>MFQLPVDCLDEIFEYLEEDLITLHSCLLVNRLWCKVSVRILWRNSLNYNVQTYSTLVACLPKESKEILSKSGIIILTPTSKPPMFNYASYCKVLSINHIFDQIRYLFKNQSYKVIEQEIYRLHMSQITSLKELKFMQFSSINFTLYPGSKDCLKNLSKLNCSSNDSHEIFYQLSHFCHNLSSLKITIGNDISNGLIDLISVQKNLKDLGIIHLYDCDKDIISTLSSLSTNLPDTLIKLQLYRRSNPLSFIAKFTILQELILSFNYTNSFEGFEILQYIRFPQLQILKIRYSVPKYELLIKFLEINGRNLKEIYLGDLSGESENSLNLVISKFCINLRVISVGFKNYELETLEIVFNNCKYLERIYIWCGGKYLSEKEALDAALEYSRENIFELTLYHLYDVDSKLLPEELESFFMNWTNRIQPKSLSLTIVNNDDNSLHTSDENMKIIEKYTKLGVIKTFKVTDFEDDEFN</sequence>
<keyword evidence="2" id="KW-1185">Reference proteome</keyword>
<dbReference type="OrthoDB" id="550575at2759"/>
<dbReference type="SUPFAM" id="SSF81383">
    <property type="entry name" value="F-box domain"/>
    <property type="match status" value="1"/>
</dbReference>
<dbReference type="Proteomes" id="UP000265703">
    <property type="component" value="Unassembled WGS sequence"/>
</dbReference>
<dbReference type="Gene3D" id="3.80.10.10">
    <property type="entry name" value="Ribonuclease Inhibitor"/>
    <property type="match status" value="1"/>
</dbReference>
<dbReference type="InterPro" id="IPR032675">
    <property type="entry name" value="LRR_dom_sf"/>
</dbReference>
<dbReference type="SUPFAM" id="SSF52047">
    <property type="entry name" value="RNI-like"/>
    <property type="match status" value="1"/>
</dbReference>
<reference evidence="1 2" key="1">
    <citation type="submission" date="2018-06" db="EMBL/GenBank/DDBJ databases">
        <title>Comparative genomics reveals the genomic features of Rhizophagus irregularis, R. cerebriforme, R. diaphanum and Gigaspora rosea, and their symbiotic lifestyle signature.</title>
        <authorList>
            <person name="Morin E."/>
            <person name="San Clemente H."/>
            <person name="Chen E.C.H."/>
            <person name="De La Providencia I."/>
            <person name="Hainaut M."/>
            <person name="Kuo A."/>
            <person name="Kohler A."/>
            <person name="Murat C."/>
            <person name="Tang N."/>
            <person name="Roy S."/>
            <person name="Loubradou J."/>
            <person name="Henrissat B."/>
            <person name="Grigoriev I.V."/>
            <person name="Corradi N."/>
            <person name="Roux C."/>
            <person name="Martin F.M."/>
        </authorList>
    </citation>
    <scope>NUCLEOTIDE SEQUENCE [LARGE SCALE GENOMIC DNA]</scope>
    <source>
        <strain evidence="1 2">DAOM 227022</strain>
    </source>
</reference>
<gene>
    <name evidence="1" type="ORF">C1645_865948</name>
</gene>